<dbReference type="InterPro" id="IPR007110">
    <property type="entry name" value="Ig-like_dom"/>
</dbReference>
<comment type="similarity">
    <text evidence="8">Belongs to the immunoglobulin superfamily. SIGLEC (sialic acid binding Ig-like lectin) family.</text>
</comment>
<dbReference type="GO" id="GO:0007155">
    <property type="term" value="P:cell adhesion"/>
    <property type="evidence" value="ECO:0007669"/>
    <property type="project" value="UniProtKB-KW"/>
</dbReference>
<dbReference type="GO" id="GO:0005886">
    <property type="term" value="C:plasma membrane"/>
    <property type="evidence" value="ECO:0007669"/>
    <property type="project" value="TreeGrafter"/>
</dbReference>
<feature type="signal peptide" evidence="10">
    <location>
        <begin position="1"/>
        <end position="18"/>
    </location>
</feature>
<dbReference type="PANTHER" id="PTHR12035">
    <property type="entry name" value="SIALIC ACID BINDING IMMUNOGLOBULIN-LIKE LECTIN"/>
    <property type="match status" value="1"/>
</dbReference>
<keyword evidence="7" id="KW-1015">Disulfide bond</keyword>
<evidence type="ECO:0000256" key="4">
    <source>
        <dbReference type="ARBA" id="ARBA00022889"/>
    </source>
</evidence>
<feature type="chain" id="PRO_5017328054" evidence="10">
    <location>
        <begin position="19"/>
        <end position="425"/>
    </location>
</feature>
<evidence type="ECO:0000313" key="13">
    <source>
        <dbReference type="Proteomes" id="UP000002852"/>
    </source>
</evidence>
<evidence type="ECO:0000256" key="6">
    <source>
        <dbReference type="ARBA" id="ARBA00023136"/>
    </source>
</evidence>
<comment type="subcellular location">
    <subcellularLocation>
        <location evidence="1">Membrane</location>
        <topology evidence="1">Single-pass membrane protein</topology>
    </subcellularLocation>
</comment>
<dbReference type="SUPFAM" id="SSF48726">
    <property type="entry name" value="Immunoglobulin"/>
    <property type="match status" value="2"/>
</dbReference>
<dbReference type="InterPro" id="IPR013162">
    <property type="entry name" value="CD80_C2-set"/>
</dbReference>
<dbReference type="Pfam" id="PF07686">
    <property type="entry name" value="V-set"/>
    <property type="match status" value="1"/>
</dbReference>
<dbReference type="Gene3D" id="2.60.40.10">
    <property type="entry name" value="Immunoglobulins"/>
    <property type="match status" value="3"/>
</dbReference>
<feature type="domain" description="Ig-like" evidence="11">
    <location>
        <begin position="161"/>
        <end position="258"/>
    </location>
</feature>
<accession>A0A3B5QT08</accession>
<sequence length="425" mass="47589">MFTVFWTTLFFFWWVSTTYKVESALGRPSCYNGFCITLNEEMITAKAGLCVVIPCSFTTADGFTPKSIVWLKCEPQKRRCSDIDIIFHINRYKVPSEFLGRVLLLDPDVSQGNCSIMINDLTTSDSGSYQLRVNGFYHGTADGVTFPSRTILSVKDLNLRPSLMIPPLTEGQQATLTCTAPGLCSGSPPNITWMWRGKIEEDYIITGSTTALKTQDLTAVTQRHSSTLTFKPSAKHHNTNVTCKVSFTGDITTEETVSLNVSLLAKILKGSGCVQHAEVLSCVCISEGFPSPTITWPLLKNHTEYSVINIVSNNTVNSILSLRNPGNISVECFSSNENWEVKENLRVYRELSEEAYHEKHCVSGFGALPWVIAGVSLSVHVFCMIYIWHLWNTRKKTNLTEDQTYLSLQKRDTSAEYDVIVQRPQ</sequence>
<dbReference type="GeneTree" id="ENSGT01150000286924"/>
<name>A0A3B5QT08_XIPMA</name>
<keyword evidence="10" id="KW-0732">Signal</keyword>
<keyword evidence="13" id="KW-1185">Reference proteome</keyword>
<evidence type="ECO:0000256" key="3">
    <source>
        <dbReference type="ARBA" id="ARBA00022734"/>
    </source>
</evidence>
<evidence type="ECO:0000259" key="11">
    <source>
        <dbReference type="PROSITE" id="PS50835"/>
    </source>
</evidence>
<reference evidence="12" key="3">
    <citation type="submission" date="2025-08" db="UniProtKB">
        <authorList>
            <consortium name="Ensembl"/>
        </authorList>
    </citation>
    <scope>IDENTIFICATION</scope>
    <source>
        <strain evidence="12">JP 163 A</strain>
    </source>
</reference>
<evidence type="ECO:0000256" key="2">
    <source>
        <dbReference type="ARBA" id="ARBA00022692"/>
    </source>
</evidence>
<evidence type="ECO:0000256" key="1">
    <source>
        <dbReference type="ARBA" id="ARBA00004167"/>
    </source>
</evidence>
<keyword evidence="5 9" id="KW-1133">Transmembrane helix</keyword>
<protein>
    <submittedName>
        <fullName evidence="12">Sialic acid-binding Ig-like lectin 14</fullName>
    </submittedName>
</protein>
<dbReference type="InterPro" id="IPR013783">
    <property type="entry name" value="Ig-like_fold"/>
</dbReference>
<keyword evidence="2 9" id="KW-0812">Transmembrane</keyword>
<keyword evidence="4" id="KW-0130">Cell adhesion</keyword>
<dbReference type="GO" id="GO:0033691">
    <property type="term" value="F:sialic acid binding"/>
    <property type="evidence" value="ECO:0007669"/>
    <property type="project" value="TreeGrafter"/>
</dbReference>
<dbReference type="InParanoid" id="A0A3B5QT08"/>
<evidence type="ECO:0000256" key="8">
    <source>
        <dbReference type="ARBA" id="ARBA00038361"/>
    </source>
</evidence>
<evidence type="ECO:0000256" key="9">
    <source>
        <dbReference type="SAM" id="Phobius"/>
    </source>
</evidence>
<dbReference type="Ensembl" id="ENSXMAT00000031940.1">
    <property type="protein sequence ID" value="ENSXMAP00000033862.1"/>
    <property type="gene ID" value="ENSXMAG00000021705.1"/>
</dbReference>
<dbReference type="InterPro" id="IPR013106">
    <property type="entry name" value="Ig_V-set"/>
</dbReference>
<evidence type="ECO:0000313" key="12">
    <source>
        <dbReference type="Ensembl" id="ENSXMAP00000033862.1"/>
    </source>
</evidence>
<dbReference type="Proteomes" id="UP000002852">
    <property type="component" value="Unassembled WGS sequence"/>
</dbReference>
<reference evidence="13" key="2">
    <citation type="journal article" date="2013" name="Nat. Genet.">
        <title>The genome of the platyfish, Xiphophorus maculatus, provides insights into evolutionary adaptation and several complex traits.</title>
        <authorList>
            <person name="Schartl M."/>
            <person name="Walter R.B."/>
            <person name="Shen Y."/>
            <person name="Garcia T."/>
            <person name="Catchen J."/>
            <person name="Amores A."/>
            <person name="Braasch I."/>
            <person name="Chalopin D."/>
            <person name="Volff J.N."/>
            <person name="Lesch K.P."/>
            <person name="Bisazza A."/>
            <person name="Minx P."/>
            <person name="Hillier L."/>
            <person name="Wilson R.K."/>
            <person name="Fuerstenberg S."/>
            <person name="Boore J."/>
            <person name="Searle S."/>
            <person name="Postlethwait J.H."/>
            <person name="Warren W.C."/>
        </authorList>
    </citation>
    <scope>NUCLEOTIDE SEQUENCE [LARGE SCALE GENOMIC DNA]</scope>
    <source>
        <strain evidence="13">JP 163 A</strain>
    </source>
</reference>
<dbReference type="GO" id="GO:0030246">
    <property type="term" value="F:carbohydrate binding"/>
    <property type="evidence" value="ECO:0007669"/>
    <property type="project" value="UniProtKB-KW"/>
</dbReference>
<dbReference type="PANTHER" id="PTHR12035:SF128">
    <property type="entry name" value="BRANCHED CHAIN KETO ACID DEHYDROGENASE E1 SUBUNIT BETA,-LIKE-RELATED"/>
    <property type="match status" value="1"/>
</dbReference>
<evidence type="ECO:0000256" key="5">
    <source>
        <dbReference type="ARBA" id="ARBA00022989"/>
    </source>
</evidence>
<reference evidence="12" key="4">
    <citation type="submission" date="2025-09" db="UniProtKB">
        <authorList>
            <consortium name="Ensembl"/>
        </authorList>
    </citation>
    <scope>IDENTIFICATION</scope>
    <source>
        <strain evidence="12">JP 163 A</strain>
    </source>
</reference>
<proteinExistence type="inferred from homology"/>
<dbReference type="InterPro" id="IPR003599">
    <property type="entry name" value="Ig_sub"/>
</dbReference>
<dbReference type="PROSITE" id="PS50835">
    <property type="entry name" value="IG_LIKE"/>
    <property type="match status" value="1"/>
</dbReference>
<dbReference type="Pfam" id="PF08205">
    <property type="entry name" value="C2-set_2"/>
    <property type="match status" value="1"/>
</dbReference>
<dbReference type="InterPro" id="IPR051036">
    <property type="entry name" value="SIGLEC"/>
</dbReference>
<dbReference type="SMART" id="SM00409">
    <property type="entry name" value="IG"/>
    <property type="match status" value="2"/>
</dbReference>
<dbReference type="AlphaFoldDB" id="A0A3B5QT08"/>
<keyword evidence="6 9" id="KW-0472">Membrane</keyword>
<feature type="transmembrane region" description="Helical" evidence="9">
    <location>
        <begin position="367"/>
        <end position="388"/>
    </location>
</feature>
<reference evidence="13" key="1">
    <citation type="submission" date="2012-01" db="EMBL/GenBank/DDBJ databases">
        <authorList>
            <person name="Walter R."/>
            <person name="Schartl M."/>
            <person name="Warren W."/>
        </authorList>
    </citation>
    <scope>NUCLEOTIDE SEQUENCE [LARGE SCALE GENOMIC DNA]</scope>
    <source>
        <strain evidence="13">JP 163 A</strain>
    </source>
</reference>
<organism evidence="12 13">
    <name type="scientific">Xiphophorus maculatus</name>
    <name type="common">Southern platyfish</name>
    <name type="synonym">Platypoecilus maculatus</name>
    <dbReference type="NCBI Taxonomy" id="8083"/>
    <lineage>
        <taxon>Eukaryota</taxon>
        <taxon>Metazoa</taxon>
        <taxon>Chordata</taxon>
        <taxon>Craniata</taxon>
        <taxon>Vertebrata</taxon>
        <taxon>Euteleostomi</taxon>
        <taxon>Actinopterygii</taxon>
        <taxon>Neopterygii</taxon>
        <taxon>Teleostei</taxon>
        <taxon>Neoteleostei</taxon>
        <taxon>Acanthomorphata</taxon>
        <taxon>Ovalentaria</taxon>
        <taxon>Atherinomorphae</taxon>
        <taxon>Cyprinodontiformes</taxon>
        <taxon>Poeciliidae</taxon>
        <taxon>Poeciliinae</taxon>
        <taxon>Xiphophorus</taxon>
    </lineage>
</organism>
<dbReference type="InterPro" id="IPR036179">
    <property type="entry name" value="Ig-like_dom_sf"/>
</dbReference>
<keyword evidence="3" id="KW-0430">Lectin</keyword>
<evidence type="ECO:0000256" key="7">
    <source>
        <dbReference type="ARBA" id="ARBA00023157"/>
    </source>
</evidence>
<evidence type="ECO:0000256" key="10">
    <source>
        <dbReference type="SAM" id="SignalP"/>
    </source>
</evidence>